<name>A0ABN8ZKU1_RANTA</name>
<dbReference type="Proteomes" id="UP001176941">
    <property type="component" value="Chromosome 4"/>
</dbReference>
<keyword evidence="3" id="KW-1185">Reference proteome</keyword>
<feature type="compositionally biased region" description="Basic and acidic residues" evidence="1">
    <location>
        <begin position="80"/>
        <end position="89"/>
    </location>
</feature>
<evidence type="ECO:0000256" key="1">
    <source>
        <dbReference type="SAM" id="MobiDB-lite"/>
    </source>
</evidence>
<feature type="region of interest" description="Disordered" evidence="1">
    <location>
        <begin position="76"/>
        <end position="130"/>
    </location>
</feature>
<reference evidence="2" key="1">
    <citation type="submission" date="2023-04" db="EMBL/GenBank/DDBJ databases">
        <authorList>
            <consortium name="ELIXIR-Norway"/>
        </authorList>
    </citation>
    <scope>NUCLEOTIDE SEQUENCE [LARGE SCALE GENOMIC DNA]</scope>
</reference>
<organism evidence="2 3">
    <name type="scientific">Rangifer tarandus platyrhynchus</name>
    <name type="common">Svalbard reindeer</name>
    <dbReference type="NCBI Taxonomy" id="3082113"/>
    <lineage>
        <taxon>Eukaryota</taxon>
        <taxon>Metazoa</taxon>
        <taxon>Chordata</taxon>
        <taxon>Craniata</taxon>
        <taxon>Vertebrata</taxon>
        <taxon>Euteleostomi</taxon>
        <taxon>Mammalia</taxon>
        <taxon>Eutheria</taxon>
        <taxon>Laurasiatheria</taxon>
        <taxon>Artiodactyla</taxon>
        <taxon>Ruminantia</taxon>
        <taxon>Pecora</taxon>
        <taxon>Cervidae</taxon>
        <taxon>Odocoileinae</taxon>
        <taxon>Rangifer</taxon>
    </lineage>
</organism>
<gene>
    <name evidence="2" type="ORF">MRATA1EN1_LOCUS23504</name>
</gene>
<feature type="compositionally biased region" description="Basic and acidic residues" evidence="1">
    <location>
        <begin position="106"/>
        <end position="116"/>
    </location>
</feature>
<evidence type="ECO:0000313" key="3">
    <source>
        <dbReference type="Proteomes" id="UP001176941"/>
    </source>
</evidence>
<sequence>MCEAMAAASRPLPHTLPPLSFFRCRWVGGGVAVGLRRAGRSGVEDDGVVERGGRALPSAVFVAVCRTLLTSSAGCAHSSAGERTKETKARPQGLAVPFPQRALPPSERKAFRKELAPPRSPPVFIQLSAG</sequence>
<accession>A0ABN8ZKU1</accession>
<evidence type="ECO:0000313" key="2">
    <source>
        <dbReference type="EMBL" id="CAI9174542.1"/>
    </source>
</evidence>
<proteinExistence type="predicted"/>
<protein>
    <submittedName>
        <fullName evidence="2">Uncharacterized protein</fullName>
    </submittedName>
</protein>
<dbReference type="EMBL" id="OX459940">
    <property type="protein sequence ID" value="CAI9174542.1"/>
    <property type="molecule type" value="Genomic_DNA"/>
</dbReference>